<dbReference type="Proteomes" id="UP000053586">
    <property type="component" value="Unassembled WGS sequence"/>
</dbReference>
<proteinExistence type="predicted"/>
<evidence type="ECO:0000256" key="1">
    <source>
        <dbReference type="ARBA" id="ARBA00022448"/>
    </source>
</evidence>
<keyword evidence="9" id="KW-1185">Reference proteome</keyword>
<evidence type="ECO:0000313" key="9">
    <source>
        <dbReference type="Proteomes" id="UP000053586"/>
    </source>
</evidence>
<dbReference type="GO" id="GO:0005506">
    <property type="term" value="F:iron ion binding"/>
    <property type="evidence" value="ECO:0007669"/>
    <property type="project" value="InterPro"/>
</dbReference>
<dbReference type="InterPro" id="IPR009056">
    <property type="entry name" value="Cyt_c-like_dom"/>
</dbReference>
<evidence type="ECO:0000256" key="3">
    <source>
        <dbReference type="ARBA" id="ARBA00022723"/>
    </source>
</evidence>
<gene>
    <name evidence="8" type="primary">cycA</name>
    <name evidence="8" type="ORF">GPUN_1660</name>
</gene>
<protein>
    <submittedName>
        <fullName evidence="8">Cytochrome c-552</fullName>
    </submittedName>
</protein>
<dbReference type="PRINTS" id="PR00605">
    <property type="entry name" value="CYTCHROMECIC"/>
</dbReference>
<evidence type="ECO:0000256" key="2">
    <source>
        <dbReference type="ARBA" id="ARBA00022617"/>
    </source>
</evidence>
<evidence type="ECO:0000256" key="4">
    <source>
        <dbReference type="ARBA" id="ARBA00022982"/>
    </source>
</evidence>
<dbReference type="InterPro" id="IPR008168">
    <property type="entry name" value="Cyt_C_IC"/>
</dbReference>
<evidence type="ECO:0000259" key="7">
    <source>
        <dbReference type="PROSITE" id="PS51007"/>
    </source>
</evidence>
<keyword evidence="2 6" id="KW-0349">Heme</keyword>
<dbReference type="STRING" id="56804.BAE46_09460"/>
<dbReference type="EMBL" id="BAET01000014">
    <property type="protein sequence ID" value="GAB55777.1"/>
    <property type="molecule type" value="Genomic_DNA"/>
</dbReference>
<evidence type="ECO:0000313" key="8">
    <source>
        <dbReference type="EMBL" id="GAB55777.1"/>
    </source>
</evidence>
<dbReference type="Gene3D" id="1.10.760.10">
    <property type="entry name" value="Cytochrome c-like domain"/>
    <property type="match status" value="1"/>
</dbReference>
<dbReference type="AlphaFoldDB" id="H5TBV0"/>
<reference evidence="8 9" key="2">
    <citation type="journal article" date="2017" name="Antonie Van Leeuwenhoek">
        <title>Rhizobium rhizosphaerae sp. nov., a novel species isolated from rice rhizosphere.</title>
        <authorList>
            <person name="Zhao J.J."/>
            <person name="Zhang J."/>
            <person name="Zhang R.J."/>
            <person name="Zhang C.W."/>
            <person name="Yin H.Q."/>
            <person name="Zhang X.X."/>
        </authorList>
    </citation>
    <scope>NUCLEOTIDE SEQUENCE [LARGE SCALE GENOMIC DNA]</scope>
    <source>
        <strain evidence="8 9">ACAM 611</strain>
    </source>
</reference>
<accession>H5TBV0</accession>
<sequence>MGYYAWQIGKPMQGGDSRSVAIQPAINSENVATLIDGGAIYSIQCSACHQATGQGIPGAFPPLAGSEWVLADSAILVSILQDGLQGPIVVAGNTYNGVMPYFRGKLSSAEIAAVLTYIRSEWGNNADRIDPIMVDEHKTRFGERVPWTSDELIAEFGKP</sequence>
<dbReference type="GO" id="GO:0020037">
    <property type="term" value="F:heme binding"/>
    <property type="evidence" value="ECO:0007669"/>
    <property type="project" value="InterPro"/>
</dbReference>
<dbReference type="eggNOG" id="COG2010">
    <property type="taxonomic scope" value="Bacteria"/>
</dbReference>
<dbReference type="InterPro" id="IPR036909">
    <property type="entry name" value="Cyt_c-like_dom_sf"/>
</dbReference>
<keyword evidence="4" id="KW-0249">Electron transport</keyword>
<keyword evidence="5 6" id="KW-0408">Iron</keyword>
<comment type="caution">
    <text evidence="8">The sequence shown here is derived from an EMBL/GenBank/DDBJ whole genome shotgun (WGS) entry which is preliminary data.</text>
</comment>
<name>H5TBV0_9ALTE</name>
<dbReference type="InterPro" id="IPR051459">
    <property type="entry name" value="Cytochrome_c-type_DH"/>
</dbReference>
<dbReference type="PANTHER" id="PTHR35008:SF8">
    <property type="entry name" value="ALCOHOL DEHYDROGENASE CYTOCHROME C SUBUNIT"/>
    <property type="match status" value="1"/>
</dbReference>
<organism evidence="8 9">
    <name type="scientific">Glaciecola punicea ACAM 611</name>
    <dbReference type="NCBI Taxonomy" id="1121923"/>
    <lineage>
        <taxon>Bacteria</taxon>
        <taxon>Pseudomonadati</taxon>
        <taxon>Pseudomonadota</taxon>
        <taxon>Gammaproteobacteria</taxon>
        <taxon>Alteromonadales</taxon>
        <taxon>Alteromonadaceae</taxon>
        <taxon>Glaciecola</taxon>
    </lineage>
</organism>
<dbReference type="PROSITE" id="PS51007">
    <property type="entry name" value="CYTC"/>
    <property type="match status" value="1"/>
</dbReference>
<dbReference type="GO" id="GO:0009055">
    <property type="term" value="F:electron transfer activity"/>
    <property type="evidence" value="ECO:0007669"/>
    <property type="project" value="InterPro"/>
</dbReference>
<evidence type="ECO:0000256" key="6">
    <source>
        <dbReference type="PROSITE-ProRule" id="PRU00433"/>
    </source>
</evidence>
<feature type="domain" description="Cytochrome c" evidence="7">
    <location>
        <begin position="32"/>
        <end position="122"/>
    </location>
</feature>
<dbReference type="PANTHER" id="PTHR35008">
    <property type="entry name" value="BLL4482 PROTEIN-RELATED"/>
    <property type="match status" value="1"/>
</dbReference>
<keyword evidence="3 6" id="KW-0479">Metal-binding</keyword>
<keyword evidence="1" id="KW-0813">Transport</keyword>
<dbReference type="SUPFAM" id="SSF46626">
    <property type="entry name" value="Cytochrome c"/>
    <property type="match status" value="1"/>
</dbReference>
<dbReference type="Pfam" id="PF00034">
    <property type="entry name" value="Cytochrom_C"/>
    <property type="match status" value="1"/>
</dbReference>
<evidence type="ECO:0000256" key="5">
    <source>
        <dbReference type="ARBA" id="ARBA00023004"/>
    </source>
</evidence>
<reference evidence="8 9" key="1">
    <citation type="journal article" date="2012" name="J. Bacteriol.">
        <title>Genome sequence of proteorhodopsin-containing sea ice bacterium Glaciecola punicea ACAM 611T.</title>
        <authorList>
            <person name="Qin Q.-L."/>
            <person name="Xie B.-B."/>
            <person name="Shu Y.-L."/>
            <person name="Rong J.-C."/>
            <person name="Zhao D.-L."/>
            <person name="Zhang X.-Y."/>
            <person name="Chen X.-L."/>
            <person name="Zhou B.-C."/>
            <person name="Zhanga Y.-Z."/>
        </authorList>
    </citation>
    <scope>NUCLEOTIDE SEQUENCE [LARGE SCALE GENOMIC DNA]</scope>
    <source>
        <strain evidence="8 9">ACAM 611</strain>
    </source>
</reference>